<dbReference type="Pfam" id="PF02615">
    <property type="entry name" value="Ldh_2"/>
    <property type="match status" value="1"/>
</dbReference>
<dbReference type="RefSeq" id="WP_136167041.1">
    <property type="nucleotide sequence ID" value="NZ_KZ819082.1"/>
</dbReference>
<name>A0A2U1TXD1_9GAMM</name>
<dbReference type="Proteomes" id="UP000296159">
    <property type="component" value="Unassembled WGS sequence"/>
</dbReference>
<dbReference type="InterPro" id="IPR043143">
    <property type="entry name" value="Mal/L-sulf/L-lact_DH-like_NADP"/>
</dbReference>
<evidence type="ECO:0000313" key="2">
    <source>
        <dbReference type="EMBL" id="PWC14012.1"/>
    </source>
</evidence>
<dbReference type="InterPro" id="IPR036111">
    <property type="entry name" value="Mal/L-sulfo/L-lacto_DH-like_sf"/>
</dbReference>
<sequence length="341" mass="37321">MQRVNFDVMKETVKKAFLNAGLSERKAEICAQIHTESSCDGIYSHGLNRVPRFVDYVRKGWVDIDAEPTRVKSLGVIEIYDGNQGIGITNALFAAEKAAEIARKNAVGIVALRNTTHWMRGGTYGWKTAEKGLAAICWTNTESCMPAWGAKDTRLGNNPFVMAVPREKGPLVLDMAMSQYSYGKLQVTRLKGERLSFPGGYDNAGHLTDEPGPIEQSMRILPTGYWKGSGLAVLLDAMAALLSAGNPTNAIDKVEKGSCTGASQIFIVFDPAQLGGREFSERMADSVADYVNTSAPVEGRTEVNYPGERSAENRRENLRRGIPVDDGVWAEVLQLAEWISK</sequence>
<organism evidence="2 3">
    <name type="scientific">Brenneria corticis</name>
    <dbReference type="NCBI Taxonomy" id="2173106"/>
    <lineage>
        <taxon>Bacteria</taxon>
        <taxon>Pseudomonadati</taxon>
        <taxon>Pseudomonadota</taxon>
        <taxon>Gammaproteobacteria</taxon>
        <taxon>Enterobacterales</taxon>
        <taxon>Pectobacteriaceae</taxon>
        <taxon>Brenneria</taxon>
    </lineage>
</organism>
<proteinExistence type="predicted"/>
<dbReference type="SUPFAM" id="SSF89733">
    <property type="entry name" value="L-sulfolactate dehydrogenase-like"/>
    <property type="match status" value="1"/>
</dbReference>
<keyword evidence="3" id="KW-1185">Reference proteome</keyword>
<keyword evidence="1" id="KW-0560">Oxidoreductase</keyword>
<dbReference type="Gene3D" id="3.30.1370.60">
    <property type="entry name" value="Hypothetical oxidoreductase yiak, domain 2"/>
    <property type="match status" value="1"/>
</dbReference>
<accession>A0A2U1TXD1</accession>
<dbReference type="InterPro" id="IPR043144">
    <property type="entry name" value="Mal/L-sulf/L-lact_DH-like_ah"/>
</dbReference>
<evidence type="ECO:0000256" key="1">
    <source>
        <dbReference type="ARBA" id="ARBA00023002"/>
    </source>
</evidence>
<dbReference type="EMBL" id="QDKH01000015">
    <property type="protein sequence ID" value="PWC14012.1"/>
    <property type="molecule type" value="Genomic_DNA"/>
</dbReference>
<gene>
    <name evidence="2" type="ORF">DDT56_13945</name>
</gene>
<dbReference type="Gene3D" id="1.10.1530.10">
    <property type="match status" value="1"/>
</dbReference>
<comment type="caution">
    <text evidence="2">The sequence shown here is derived from an EMBL/GenBank/DDBJ whole genome shotgun (WGS) entry which is preliminary data.</text>
</comment>
<dbReference type="PANTHER" id="PTHR11091">
    <property type="entry name" value="OXIDOREDUCTASE-RELATED"/>
    <property type="match status" value="1"/>
</dbReference>
<dbReference type="NCBIfam" id="NF009750">
    <property type="entry name" value="PRK13260.1"/>
    <property type="match status" value="1"/>
</dbReference>
<dbReference type="AlphaFoldDB" id="A0A2U1TXD1"/>
<evidence type="ECO:0000313" key="3">
    <source>
        <dbReference type="Proteomes" id="UP000296159"/>
    </source>
</evidence>
<reference evidence="2 3" key="1">
    <citation type="submission" date="2018-04" db="EMBL/GenBank/DDBJ databases">
        <title>Brenneria corticis sp.nov.</title>
        <authorList>
            <person name="Li Y."/>
        </authorList>
    </citation>
    <scope>NUCLEOTIDE SEQUENCE [LARGE SCALE GENOMIC DNA]</scope>
    <source>
        <strain evidence="2 3">CFCC 11842</strain>
    </source>
</reference>
<dbReference type="PANTHER" id="PTHR11091:SF3">
    <property type="entry name" value="2,3-DIKETO-L-GULONATE REDUCTASE"/>
    <property type="match status" value="1"/>
</dbReference>
<dbReference type="GO" id="GO:0016491">
    <property type="term" value="F:oxidoreductase activity"/>
    <property type="evidence" value="ECO:0007669"/>
    <property type="project" value="UniProtKB-KW"/>
</dbReference>
<dbReference type="InterPro" id="IPR003767">
    <property type="entry name" value="Malate/L-lactate_DH-like"/>
</dbReference>
<protein>
    <submittedName>
        <fullName evidence="2">3-dehydro-L-gulonate 2-dehydrogenase</fullName>
    </submittedName>
</protein>